<evidence type="ECO:0000259" key="1">
    <source>
        <dbReference type="SMART" id="SM01321"/>
    </source>
</evidence>
<dbReference type="SUPFAM" id="SSF143422">
    <property type="entry name" value="Transposase IS200-like"/>
    <property type="match status" value="1"/>
</dbReference>
<evidence type="ECO:0000313" key="2">
    <source>
        <dbReference type="EMBL" id="OGD99507.1"/>
    </source>
</evidence>
<name>A0A1F5H610_9BACT</name>
<dbReference type="PANTHER" id="PTHR34322:SF2">
    <property type="entry name" value="TRANSPOSASE IS200-LIKE DOMAIN-CONTAINING PROTEIN"/>
    <property type="match status" value="1"/>
</dbReference>
<dbReference type="InterPro" id="IPR036515">
    <property type="entry name" value="Transposase_17_sf"/>
</dbReference>
<dbReference type="GO" id="GO:0003677">
    <property type="term" value="F:DNA binding"/>
    <property type="evidence" value="ECO:0007669"/>
    <property type="project" value="InterPro"/>
</dbReference>
<comment type="caution">
    <text evidence="2">The sequence shown here is derived from an EMBL/GenBank/DDBJ whole genome shotgun (WGS) entry which is preliminary data.</text>
</comment>
<feature type="domain" description="Transposase IS200-like" evidence="1">
    <location>
        <begin position="11"/>
        <end position="143"/>
    </location>
</feature>
<dbReference type="EMBL" id="MFBT01000015">
    <property type="protein sequence ID" value="OGD99507.1"/>
    <property type="molecule type" value="Genomic_DNA"/>
</dbReference>
<reference evidence="2 3" key="1">
    <citation type="journal article" date="2016" name="Nat. Commun.">
        <title>Thousands of microbial genomes shed light on interconnected biogeochemical processes in an aquifer system.</title>
        <authorList>
            <person name="Anantharaman K."/>
            <person name="Brown C.T."/>
            <person name="Hug L.A."/>
            <person name="Sharon I."/>
            <person name="Castelle C.J."/>
            <person name="Probst A.J."/>
            <person name="Thomas B.C."/>
            <person name="Singh A."/>
            <person name="Wilkins M.J."/>
            <person name="Karaoz U."/>
            <person name="Brodie E.L."/>
            <person name="Williams K.H."/>
            <person name="Hubbard S.S."/>
            <person name="Banfield J.F."/>
        </authorList>
    </citation>
    <scope>NUCLEOTIDE SEQUENCE [LARGE SCALE GENOMIC DNA]</scope>
</reference>
<dbReference type="PANTHER" id="PTHR34322">
    <property type="entry name" value="TRANSPOSASE, Y1_TNP DOMAIN-CONTAINING"/>
    <property type="match status" value="1"/>
</dbReference>
<dbReference type="Gene3D" id="3.30.70.1290">
    <property type="entry name" value="Transposase IS200-like"/>
    <property type="match status" value="1"/>
</dbReference>
<dbReference type="Pfam" id="PF01797">
    <property type="entry name" value="Y1_Tnp"/>
    <property type="match status" value="1"/>
</dbReference>
<evidence type="ECO:0000313" key="3">
    <source>
        <dbReference type="Proteomes" id="UP000177039"/>
    </source>
</evidence>
<protein>
    <recommendedName>
        <fullName evidence="1">Transposase IS200-like domain-containing protein</fullName>
    </recommendedName>
</protein>
<dbReference type="GO" id="GO:0006313">
    <property type="term" value="P:DNA transposition"/>
    <property type="evidence" value="ECO:0007669"/>
    <property type="project" value="InterPro"/>
</dbReference>
<dbReference type="GO" id="GO:0004803">
    <property type="term" value="F:transposase activity"/>
    <property type="evidence" value="ECO:0007669"/>
    <property type="project" value="InterPro"/>
</dbReference>
<dbReference type="AlphaFoldDB" id="A0A1F5H610"/>
<proteinExistence type="predicted"/>
<gene>
    <name evidence="2" type="ORF">A3B54_03380</name>
</gene>
<dbReference type="Proteomes" id="UP000177039">
    <property type="component" value="Unassembled WGS sequence"/>
</dbReference>
<sequence>MPSKHSVKLYIENGIYHVYNRGVEKRTIFQDHDYKVFLHYLKRYLSEPNNEVGPRWKLRWNQGLHEKLHLMAYCLMPNHFHLLLKQFSKEAITTLMRCLSNSYTKYFNEKYDRVGPLFQGKFKAVLVENDNYLLHLTRYIHLNPINHRESTTRSDLVVLAKFNYSSYADYLGKRHTQWLNVKEVLNYFNNPTSLNIYKKHSYKEFVEDFAIDSGSALQELVIE</sequence>
<accession>A0A1F5H610</accession>
<organism evidence="2 3">
    <name type="scientific">Candidatus Curtissbacteria bacterium RIFCSPLOWO2_01_FULL_42_50</name>
    <dbReference type="NCBI Taxonomy" id="1797730"/>
    <lineage>
        <taxon>Bacteria</taxon>
        <taxon>Candidatus Curtissiibacteriota</taxon>
    </lineage>
</organism>
<dbReference type="InterPro" id="IPR002686">
    <property type="entry name" value="Transposase_17"/>
</dbReference>
<dbReference type="SMART" id="SM01321">
    <property type="entry name" value="Y1_Tnp"/>
    <property type="match status" value="1"/>
</dbReference>